<name>A0A8H8QTG4_9BASI</name>
<dbReference type="PANTHER" id="PTHR13989:SF33">
    <property type="entry name" value="CST COMPLEX SUBUNIT STN1"/>
    <property type="match status" value="1"/>
</dbReference>
<evidence type="ECO:0000313" key="10">
    <source>
        <dbReference type="EMBL" id="SYW86154.1"/>
    </source>
</evidence>
<dbReference type="PANTHER" id="PTHR13989">
    <property type="entry name" value="REPLICATION PROTEIN A-RELATED"/>
    <property type="match status" value="1"/>
</dbReference>
<feature type="compositionally biased region" description="Polar residues" evidence="9">
    <location>
        <begin position="304"/>
        <end position="333"/>
    </location>
</feature>
<dbReference type="GO" id="GO:0003677">
    <property type="term" value="F:DNA binding"/>
    <property type="evidence" value="ECO:0007669"/>
    <property type="project" value="UniProtKB-KW"/>
</dbReference>
<comment type="caution">
    <text evidence="10">The sequence shown here is derived from an EMBL/GenBank/DDBJ whole genome shotgun (WGS) entry which is preliminary data.</text>
</comment>
<accession>A0A8H8QTG4</accession>
<evidence type="ECO:0000256" key="9">
    <source>
        <dbReference type="SAM" id="MobiDB-lite"/>
    </source>
</evidence>
<dbReference type="GO" id="GO:0000781">
    <property type="term" value="C:chromosome, telomeric region"/>
    <property type="evidence" value="ECO:0007669"/>
    <property type="project" value="UniProtKB-SubCell"/>
</dbReference>
<comment type="subcellular location">
    <subcellularLocation>
        <location evidence="2">Chromosome</location>
        <location evidence="2">Telomere</location>
    </subcellularLocation>
    <subcellularLocation>
        <location evidence="1">Nucleus</location>
    </subcellularLocation>
</comment>
<feature type="region of interest" description="Disordered" evidence="9">
    <location>
        <begin position="235"/>
        <end position="338"/>
    </location>
</feature>
<dbReference type="Gene3D" id="2.40.50.140">
    <property type="entry name" value="Nucleic acid-binding proteins"/>
    <property type="match status" value="1"/>
</dbReference>
<keyword evidence="5" id="KW-0779">Telomere</keyword>
<evidence type="ECO:0000256" key="6">
    <source>
        <dbReference type="ARBA" id="ARBA00023125"/>
    </source>
</evidence>
<keyword evidence="11" id="KW-1185">Reference proteome</keyword>
<dbReference type="EMBL" id="ULHB01000232">
    <property type="protein sequence ID" value="SYW86154.1"/>
    <property type="molecule type" value="Genomic_DNA"/>
</dbReference>
<feature type="region of interest" description="Disordered" evidence="9">
    <location>
        <begin position="1"/>
        <end position="22"/>
    </location>
</feature>
<protein>
    <recommendedName>
        <fullName evidence="3">CST complex subunit STN1</fullName>
    </recommendedName>
    <alternativeName>
        <fullName evidence="8">Suppressor of cdc thirteen homolog</fullName>
    </alternativeName>
</protein>
<organism evidence="10 11">
    <name type="scientific">Ustilago bromivora</name>
    <dbReference type="NCBI Taxonomy" id="307758"/>
    <lineage>
        <taxon>Eukaryota</taxon>
        <taxon>Fungi</taxon>
        <taxon>Dikarya</taxon>
        <taxon>Basidiomycota</taxon>
        <taxon>Ustilaginomycotina</taxon>
        <taxon>Ustilaginomycetes</taxon>
        <taxon>Ustilaginales</taxon>
        <taxon>Ustilaginaceae</taxon>
        <taxon>Ustilago</taxon>
    </lineage>
</organism>
<dbReference type="InterPro" id="IPR040260">
    <property type="entry name" value="RFA2-like"/>
</dbReference>
<feature type="compositionally biased region" description="Basic and acidic residues" evidence="9">
    <location>
        <begin position="401"/>
        <end position="414"/>
    </location>
</feature>
<dbReference type="InterPro" id="IPR012340">
    <property type="entry name" value="NA-bd_OB-fold"/>
</dbReference>
<evidence type="ECO:0000256" key="5">
    <source>
        <dbReference type="ARBA" id="ARBA00022895"/>
    </source>
</evidence>
<sequence>MTRSTNTKQHKNPNTAPGMQSLSRRVLSDSHVVQIYEWAEHRPQAVLKCTCRQVRRIKTLPSFSHALGGQDVFLHHETPAINAEVCGMLVGVTPKENQVIYQVDDGTAVLRVIETRKSLRQAESRLHPAASSAMIPSGVPECYIVPPQSKASSSAQGLDNHSAAPMLAPLNPRFEVADIVQCLGRIQIDRSGDRYLALKSMDMCIDINAEALHQIGVVRLENDLYRQPFDLGRMEAHSTTSDRSAPSRKAHAKTSVRQLISELSQNEQSTPAMVADDADESQQNRTGGQRLSRDEARRLLSRNGPFSSSPAESESITPAKSLNDSSQPRSSRYSARKLRTHDKIADHKLSESYFQLQLQQHISLRHHSDSFTLSDLSSDGNLAALAGRLVRLRLQSRKSSRSSDRPRQIDKGETSRNTSEQPADKVKRLFEWAIRKMMRDGFITLSDSEQLGFTASTAVGLRSHDVESYRLVTPEYLLQPLRKLLGTSTKSKPLEDTACDIDDLTTRLRILDDRFRFVSRSIVQESLNMYNARYLPIVID</sequence>
<keyword evidence="7" id="KW-0539">Nucleus</keyword>
<evidence type="ECO:0000256" key="2">
    <source>
        <dbReference type="ARBA" id="ARBA00004574"/>
    </source>
</evidence>
<keyword evidence="6" id="KW-0238">DNA-binding</keyword>
<dbReference type="GO" id="GO:0005634">
    <property type="term" value="C:nucleus"/>
    <property type="evidence" value="ECO:0007669"/>
    <property type="project" value="UniProtKB-SubCell"/>
</dbReference>
<keyword evidence="4" id="KW-0158">Chromosome</keyword>
<gene>
    <name evidence="10" type="ORF">UBRO2_05874</name>
</gene>
<evidence type="ECO:0000256" key="3">
    <source>
        <dbReference type="ARBA" id="ARBA00017411"/>
    </source>
</evidence>
<feature type="compositionally biased region" description="Polar residues" evidence="9">
    <location>
        <begin position="255"/>
        <end position="271"/>
    </location>
</feature>
<reference evidence="10" key="1">
    <citation type="submission" date="2018-08" db="EMBL/GenBank/DDBJ databases">
        <authorList>
            <person name="Guldener U."/>
        </authorList>
    </citation>
    <scope>NUCLEOTIDE SEQUENCE</scope>
    <source>
        <strain evidence="10">UB2</strain>
    </source>
</reference>
<feature type="region of interest" description="Disordered" evidence="9">
    <location>
        <begin position="395"/>
        <end position="422"/>
    </location>
</feature>
<dbReference type="Proteomes" id="UP000658997">
    <property type="component" value="Unassembled WGS sequence"/>
</dbReference>
<proteinExistence type="predicted"/>
<dbReference type="AlphaFoldDB" id="A0A8H8QTG4"/>
<evidence type="ECO:0000256" key="8">
    <source>
        <dbReference type="ARBA" id="ARBA00030039"/>
    </source>
</evidence>
<evidence type="ECO:0000256" key="4">
    <source>
        <dbReference type="ARBA" id="ARBA00022454"/>
    </source>
</evidence>
<evidence type="ECO:0000256" key="7">
    <source>
        <dbReference type="ARBA" id="ARBA00023242"/>
    </source>
</evidence>
<evidence type="ECO:0000256" key="1">
    <source>
        <dbReference type="ARBA" id="ARBA00004123"/>
    </source>
</evidence>
<evidence type="ECO:0000313" key="11">
    <source>
        <dbReference type="Proteomes" id="UP000658997"/>
    </source>
</evidence>